<dbReference type="Proteomes" id="UP000091857">
    <property type="component" value="Chromosome 16"/>
</dbReference>
<keyword evidence="2" id="KW-1185">Reference proteome</keyword>
<comment type="caution">
    <text evidence="1">The sequence shown here is derived from an EMBL/GenBank/DDBJ whole genome shotgun (WGS) entry which is preliminary data.</text>
</comment>
<dbReference type="EMBL" id="CM004402">
    <property type="protein sequence ID" value="KAG8635281.1"/>
    <property type="molecule type" value="Genomic_DNA"/>
</dbReference>
<proteinExistence type="predicted"/>
<sequence length="220" mass="25208">MECLDHSFPAMEFIGSSMNEFCITDEDNNRRYGRLGRRSVDYDDTREYKSKNLLAERRRRKKLSDRLLALRSLVPTITNMNKATIIEDAITYIQELQQNVKLLSDQLLEMEASSEEAVQTRGDEIKAEEEEMKQCGIMEDVQVTNIDGNKLWIKIILEKKRGRFTRLIEAMTYLGLELTDTNVTTSKGAMLVSSCVEGSYGDTLTVEQTKVFLLEIITSI</sequence>
<organism evidence="1 2">
    <name type="scientific">Manihot esculenta</name>
    <name type="common">Cassava</name>
    <name type="synonym">Jatropha manihot</name>
    <dbReference type="NCBI Taxonomy" id="3983"/>
    <lineage>
        <taxon>Eukaryota</taxon>
        <taxon>Viridiplantae</taxon>
        <taxon>Streptophyta</taxon>
        <taxon>Embryophyta</taxon>
        <taxon>Tracheophyta</taxon>
        <taxon>Spermatophyta</taxon>
        <taxon>Magnoliopsida</taxon>
        <taxon>eudicotyledons</taxon>
        <taxon>Gunneridae</taxon>
        <taxon>Pentapetalae</taxon>
        <taxon>rosids</taxon>
        <taxon>fabids</taxon>
        <taxon>Malpighiales</taxon>
        <taxon>Euphorbiaceae</taxon>
        <taxon>Crotonoideae</taxon>
        <taxon>Manihoteae</taxon>
        <taxon>Manihot</taxon>
    </lineage>
</organism>
<accession>A0ACB7G5H4</accession>
<protein>
    <submittedName>
        <fullName evidence="1">Uncharacterized protein</fullName>
    </submittedName>
</protein>
<name>A0ACB7G5H4_MANES</name>
<evidence type="ECO:0000313" key="1">
    <source>
        <dbReference type="EMBL" id="KAG8635281.1"/>
    </source>
</evidence>
<reference evidence="2" key="1">
    <citation type="journal article" date="2016" name="Nat. Biotechnol.">
        <title>Sequencing wild and cultivated cassava and related species reveals extensive interspecific hybridization and genetic diversity.</title>
        <authorList>
            <person name="Bredeson J.V."/>
            <person name="Lyons J.B."/>
            <person name="Prochnik S.E."/>
            <person name="Wu G.A."/>
            <person name="Ha C.M."/>
            <person name="Edsinger-Gonzales E."/>
            <person name="Grimwood J."/>
            <person name="Schmutz J."/>
            <person name="Rabbi I.Y."/>
            <person name="Egesi C."/>
            <person name="Nauluvula P."/>
            <person name="Lebot V."/>
            <person name="Ndunguru J."/>
            <person name="Mkamilo G."/>
            <person name="Bart R.S."/>
            <person name="Setter T.L."/>
            <person name="Gleadow R.M."/>
            <person name="Kulakow P."/>
            <person name="Ferguson M.E."/>
            <person name="Rounsley S."/>
            <person name="Rokhsar D.S."/>
        </authorList>
    </citation>
    <scope>NUCLEOTIDE SEQUENCE [LARGE SCALE GENOMIC DNA]</scope>
    <source>
        <strain evidence="2">cv. AM560-2</strain>
    </source>
</reference>
<evidence type="ECO:0000313" key="2">
    <source>
        <dbReference type="Proteomes" id="UP000091857"/>
    </source>
</evidence>
<gene>
    <name evidence="1" type="ORF">MANES_16G015900v8</name>
</gene>